<dbReference type="GO" id="GO:0000287">
    <property type="term" value="F:magnesium ion binding"/>
    <property type="evidence" value="ECO:0007669"/>
    <property type="project" value="InterPro"/>
</dbReference>
<dbReference type="InterPro" id="IPR005630">
    <property type="entry name" value="Terpene_synthase_metal-bd"/>
</dbReference>
<keyword evidence="3" id="KW-0479">Metal-binding</keyword>
<dbReference type="CDD" id="cd00684">
    <property type="entry name" value="Terpene_cyclase_plant_C1"/>
    <property type="match status" value="1"/>
</dbReference>
<dbReference type="AlphaFoldDB" id="A0A8J5VK37"/>
<dbReference type="PANTHER" id="PTHR31225">
    <property type="entry name" value="OS04G0344100 PROTEIN-RELATED"/>
    <property type="match status" value="1"/>
</dbReference>
<gene>
    <name evidence="6" type="ORF">GUJ93_ZPchr0003g18434</name>
</gene>
<dbReference type="Pfam" id="PF03936">
    <property type="entry name" value="Terpene_synth_C"/>
    <property type="match status" value="1"/>
</dbReference>
<keyword evidence="7" id="KW-1185">Reference proteome</keyword>
<evidence type="ECO:0000313" key="6">
    <source>
        <dbReference type="EMBL" id="KAG8062971.1"/>
    </source>
</evidence>
<feature type="domain" description="Terpene synthase N-terminal" evidence="4">
    <location>
        <begin position="40"/>
        <end position="227"/>
    </location>
</feature>
<dbReference type="InterPro" id="IPR034741">
    <property type="entry name" value="Terpene_cyclase-like_1_C"/>
</dbReference>
<comment type="caution">
    <text evidence="6">The sequence shown here is derived from an EMBL/GenBank/DDBJ whole genome shotgun (WGS) entry which is preliminary data.</text>
</comment>
<dbReference type="OrthoDB" id="1877784at2759"/>
<dbReference type="InterPro" id="IPR001906">
    <property type="entry name" value="Terpene_synth_N"/>
</dbReference>
<evidence type="ECO:0008006" key="8">
    <source>
        <dbReference type="Google" id="ProtNLM"/>
    </source>
</evidence>
<evidence type="ECO:0000256" key="1">
    <source>
        <dbReference type="ARBA" id="ARBA00001936"/>
    </source>
</evidence>
<reference evidence="6" key="2">
    <citation type="submission" date="2021-02" db="EMBL/GenBank/DDBJ databases">
        <authorList>
            <person name="Kimball J.A."/>
            <person name="Haas M.W."/>
            <person name="Macchietto M."/>
            <person name="Kono T."/>
            <person name="Duquette J."/>
            <person name="Shao M."/>
        </authorList>
    </citation>
    <scope>NUCLEOTIDE SEQUENCE</scope>
    <source>
        <tissue evidence="6">Fresh leaf tissue</tissue>
    </source>
</reference>
<comment type="cofactor">
    <cofactor evidence="1">
        <name>Mn(2+)</name>
        <dbReference type="ChEBI" id="CHEBI:29035"/>
    </cofactor>
</comment>
<dbReference type="SFLD" id="SFLDG01019">
    <property type="entry name" value="Terpene_Cyclase_Like_1_C_Termi"/>
    <property type="match status" value="1"/>
</dbReference>
<dbReference type="GO" id="GO:0010333">
    <property type="term" value="F:terpene synthase activity"/>
    <property type="evidence" value="ECO:0007669"/>
    <property type="project" value="InterPro"/>
</dbReference>
<dbReference type="FunFam" id="1.10.600.10:FF:000007">
    <property type="entry name" value="Isoprene synthase, chloroplastic"/>
    <property type="match status" value="1"/>
</dbReference>
<evidence type="ECO:0000259" key="5">
    <source>
        <dbReference type="Pfam" id="PF03936"/>
    </source>
</evidence>
<name>A0A8J5VK37_ZIZPA</name>
<accession>A0A8J5VK37</accession>
<evidence type="ECO:0000256" key="2">
    <source>
        <dbReference type="ARBA" id="ARBA00001946"/>
    </source>
</evidence>
<dbReference type="PANTHER" id="PTHR31225:SF217">
    <property type="entry name" value="TERPENE SYNTHASE METAL-BINDING DOMAIN-CONTAINING PROTEIN"/>
    <property type="match status" value="1"/>
</dbReference>
<dbReference type="Pfam" id="PF01397">
    <property type="entry name" value="Terpene_synth"/>
    <property type="match status" value="1"/>
</dbReference>
<protein>
    <recommendedName>
        <fullName evidence="8">Terpene synthase</fullName>
    </recommendedName>
</protein>
<dbReference type="GO" id="GO:0016102">
    <property type="term" value="P:diterpenoid biosynthetic process"/>
    <property type="evidence" value="ECO:0007669"/>
    <property type="project" value="InterPro"/>
</dbReference>
<dbReference type="InterPro" id="IPR050148">
    <property type="entry name" value="Terpene_synthase-like"/>
</dbReference>
<comment type="cofactor">
    <cofactor evidence="2">
        <name>Mg(2+)</name>
        <dbReference type="ChEBI" id="CHEBI:18420"/>
    </cofactor>
</comment>
<evidence type="ECO:0000256" key="3">
    <source>
        <dbReference type="ARBA" id="ARBA00022723"/>
    </source>
</evidence>
<dbReference type="EMBL" id="JAAALK010000286">
    <property type="protein sequence ID" value="KAG8062971.1"/>
    <property type="molecule type" value="Genomic_DNA"/>
</dbReference>
<evidence type="ECO:0000259" key="4">
    <source>
        <dbReference type="Pfam" id="PF01397"/>
    </source>
</evidence>
<evidence type="ECO:0000313" key="7">
    <source>
        <dbReference type="Proteomes" id="UP000729402"/>
    </source>
</evidence>
<dbReference type="SFLD" id="SFLDS00005">
    <property type="entry name" value="Isoprenoid_Synthase_Type_I"/>
    <property type="match status" value="1"/>
</dbReference>
<dbReference type="InterPro" id="IPR044814">
    <property type="entry name" value="Terpene_cyclase_plant_C1"/>
</dbReference>
<organism evidence="6 7">
    <name type="scientific">Zizania palustris</name>
    <name type="common">Northern wild rice</name>
    <dbReference type="NCBI Taxonomy" id="103762"/>
    <lineage>
        <taxon>Eukaryota</taxon>
        <taxon>Viridiplantae</taxon>
        <taxon>Streptophyta</taxon>
        <taxon>Embryophyta</taxon>
        <taxon>Tracheophyta</taxon>
        <taxon>Spermatophyta</taxon>
        <taxon>Magnoliopsida</taxon>
        <taxon>Liliopsida</taxon>
        <taxon>Poales</taxon>
        <taxon>Poaceae</taxon>
        <taxon>BOP clade</taxon>
        <taxon>Oryzoideae</taxon>
        <taxon>Oryzeae</taxon>
        <taxon>Zizaniinae</taxon>
        <taxon>Zizania</taxon>
    </lineage>
</organism>
<reference evidence="6" key="1">
    <citation type="journal article" date="2021" name="bioRxiv">
        <title>Whole Genome Assembly and Annotation of Northern Wild Rice, Zizania palustris L., Supports a Whole Genome Duplication in the Zizania Genus.</title>
        <authorList>
            <person name="Haas M."/>
            <person name="Kono T."/>
            <person name="Macchietto M."/>
            <person name="Millas R."/>
            <person name="McGilp L."/>
            <person name="Shao M."/>
            <person name="Duquette J."/>
            <person name="Hirsch C.N."/>
            <person name="Kimball J."/>
        </authorList>
    </citation>
    <scope>NUCLEOTIDE SEQUENCE</scope>
    <source>
        <tissue evidence="6">Fresh leaf tissue</tissue>
    </source>
</reference>
<sequence>MGGIDEGESFDVGMAECRVIAQGYRVVDEERHAVDYRPSVWGDYFIANPTLPHNYEKSLKWMQERRDELINKAREMFVDDSDTSSSDSFGKLMKLVDALQRLGVSYHFKGEINSSMQSLALAEFASDDFHAISLRFRLLRQERHHIRCDVFDGFTDGGGGLRAAVRSDTRAVLALYEAAHLGTPDEEFLKEAQVETRNLLTAAAAAAMAGRRAEIKPALSNKVRHALETPSFRRMKRLEARLYIPLYQQDDEECNELLLELAKLDFYLLQRLHREEAAEICEWYDGLESPRELFYARHRPAEAYFWAMGVYYEPQHAKARKLLAKFIATITPYDDTFDNYGVWEELQPFAHVMQRWDEKDAEKLGRCYRDYARFLFGAMNEIESALPKHISKKHVNVIRDIINQVCGGYVTEIEWRDSKYIPPLQEHLQVTLITCFYWAISCTAFVVFGEGVTDEVIKWMSEFPKIVRDSCIVSRLMDDIVAHAFETERNNVATAVTCYMKEYGATEEEAREALWNDVENAWRDMNREYLRLTSIPSPLLIQVINLARMMETMYKTIDGYTDSAALQEWMSLLLAQPMPF</sequence>
<proteinExistence type="predicted"/>
<feature type="domain" description="Terpene synthase metal-binding" evidence="5">
    <location>
        <begin position="291"/>
        <end position="524"/>
    </location>
</feature>
<dbReference type="Proteomes" id="UP000729402">
    <property type="component" value="Unassembled WGS sequence"/>
</dbReference>